<dbReference type="Proteomes" id="UP000248481">
    <property type="component" value="Chromosome 14"/>
</dbReference>
<feature type="region of interest" description="Disordered" evidence="1">
    <location>
        <begin position="319"/>
        <end position="341"/>
    </location>
</feature>
<accession>A0A2Y9GWG7</accession>
<evidence type="ECO:0000256" key="1">
    <source>
        <dbReference type="SAM" id="MobiDB-lite"/>
    </source>
</evidence>
<dbReference type="AlphaFoldDB" id="A0A2Y9GWG7"/>
<dbReference type="RefSeq" id="XP_021543548.1">
    <property type="nucleotide sequence ID" value="XM_021687873.1"/>
</dbReference>
<dbReference type="GeneID" id="110578339"/>
<keyword evidence="2" id="KW-1185">Reference proteome</keyword>
<feature type="region of interest" description="Disordered" evidence="1">
    <location>
        <begin position="183"/>
        <end position="211"/>
    </location>
</feature>
<proteinExistence type="predicted"/>
<name>A0A2Y9GWG7_NEOSC</name>
<evidence type="ECO:0000313" key="2">
    <source>
        <dbReference type="Proteomes" id="UP000248481"/>
    </source>
</evidence>
<reference evidence="3" key="1">
    <citation type="submission" date="2025-08" db="UniProtKB">
        <authorList>
            <consortium name="RefSeq"/>
        </authorList>
    </citation>
    <scope>IDENTIFICATION</scope>
    <source>
        <tissue evidence="3">Blood</tissue>
    </source>
</reference>
<feature type="compositionally biased region" description="Pro residues" evidence="1">
    <location>
        <begin position="190"/>
        <end position="201"/>
    </location>
</feature>
<sequence>MFAGPPFVFCSFCSPCQRGFPAPDLDATTSAFPEHLCRSVATAVRPSHPLPRPVVLGPARATTPSSWSHCKLQARSLVVLSFTQASDVHSGSRTYLGSPFSTSDAEPQTQAWSLAASVQAPRARPRRCHLGPLPRVHPPVVLSLHASHGLSCVWRTRAVLPVHPVPLQSSACGSLQPGAGALESARSPLCPGPGPHHPPSRPPHHDPLPATPRHQVAAERLTLQCLCPGCRQEPVHPGEGCAWGQPCKRTAAGGSGCGWGWRPWRGRVPEGSRTPQPLGAGGAQVRLSRATCTSPLPSSQTCRVGSPVAQCSGTRRAACGHRRSSETSDPKLPASEQSARDRRCYGEGHHLTVEALLFNLTKTQRTEGWTRRLKEACARERGSPAPRGKPSGCCPSVRPSSCAQRPHLPGPRHDGQATLGCRSTQEPLTKDGLHCCRSFWNLN</sequence>
<evidence type="ECO:0000313" key="3">
    <source>
        <dbReference type="RefSeq" id="XP_021543548.1"/>
    </source>
</evidence>
<dbReference type="KEGG" id="nsu:110578339"/>
<protein>
    <submittedName>
        <fullName evidence="3">Uncharacterized protein LOC110578339</fullName>
    </submittedName>
</protein>
<organism evidence="2 3">
    <name type="scientific">Neomonachus schauinslandi</name>
    <name type="common">Hawaiian monk seal</name>
    <name type="synonym">Monachus schauinslandi</name>
    <dbReference type="NCBI Taxonomy" id="29088"/>
    <lineage>
        <taxon>Eukaryota</taxon>
        <taxon>Metazoa</taxon>
        <taxon>Chordata</taxon>
        <taxon>Craniata</taxon>
        <taxon>Vertebrata</taxon>
        <taxon>Euteleostomi</taxon>
        <taxon>Mammalia</taxon>
        <taxon>Eutheria</taxon>
        <taxon>Laurasiatheria</taxon>
        <taxon>Carnivora</taxon>
        <taxon>Caniformia</taxon>
        <taxon>Pinnipedia</taxon>
        <taxon>Phocidae</taxon>
        <taxon>Monachinae</taxon>
        <taxon>Monachini</taxon>
        <taxon>Neomonachus</taxon>
    </lineage>
</organism>
<dbReference type="InParanoid" id="A0A2Y9GWG7"/>
<gene>
    <name evidence="3" type="primary">LOC110578339</name>
</gene>